<evidence type="ECO:0000256" key="1">
    <source>
        <dbReference type="SAM" id="Phobius"/>
    </source>
</evidence>
<evidence type="ECO:0000313" key="3">
    <source>
        <dbReference type="Proteomes" id="UP001501175"/>
    </source>
</evidence>
<feature type="transmembrane region" description="Helical" evidence="1">
    <location>
        <begin position="20"/>
        <end position="38"/>
    </location>
</feature>
<keyword evidence="3" id="KW-1185">Reference proteome</keyword>
<organism evidence="2 3">
    <name type="scientific">Nibrella saemangeumensis</name>
    <dbReference type="NCBI Taxonomy" id="1084526"/>
    <lineage>
        <taxon>Bacteria</taxon>
        <taxon>Pseudomonadati</taxon>
        <taxon>Bacteroidota</taxon>
        <taxon>Cytophagia</taxon>
        <taxon>Cytophagales</taxon>
        <taxon>Spirosomataceae</taxon>
        <taxon>Nibrella</taxon>
    </lineage>
</organism>
<dbReference type="EMBL" id="BAABHD010000078">
    <property type="protein sequence ID" value="GAA4465098.1"/>
    <property type="molecule type" value="Genomic_DNA"/>
</dbReference>
<name>A0ABP8NEN1_9BACT</name>
<gene>
    <name evidence="2" type="ORF">GCM10023189_45260</name>
</gene>
<keyword evidence="1" id="KW-0812">Transmembrane</keyword>
<reference evidence="3" key="1">
    <citation type="journal article" date="2019" name="Int. J. Syst. Evol. Microbiol.">
        <title>The Global Catalogue of Microorganisms (GCM) 10K type strain sequencing project: providing services to taxonomists for standard genome sequencing and annotation.</title>
        <authorList>
            <consortium name="The Broad Institute Genomics Platform"/>
            <consortium name="The Broad Institute Genome Sequencing Center for Infectious Disease"/>
            <person name="Wu L."/>
            <person name="Ma J."/>
        </authorList>
    </citation>
    <scope>NUCLEOTIDE SEQUENCE [LARGE SCALE GENOMIC DNA]</scope>
    <source>
        <strain evidence="3">JCM 17927</strain>
    </source>
</reference>
<keyword evidence="1" id="KW-0472">Membrane</keyword>
<accession>A0ABP8NEN1</accession>
<evidence type="ECO:0008006" key="4">
    <source>
        <dbReference type="Google" id="ProtNLM"/>
    </source>
</evidence>
<dbReference type="Proteomes" id="UP001501175">
    <property type="component" value="Unassembled WGS sequence"/>
</dbReference>
<evidence type="ECO:0000313" key="2">
    <source>
        <dbReference type="EMBL" id="GAA4465098.1"/>
    </source>
</evidence>
<proteinExistence type="predicted"/>
<sequence length="262" mass="30044">MSMKRSWHWRIRKTHRYLGVLIGVQFLFWTVGGLYFSWSNLDDIHGDPMKRPPGALPLQGALVSPSVPLEILRRRAGIDSIMGLQLIDVLGQPIYQLTYRTQDGHGHARTYTQLADARTGQLRNELTKGEATRLAQRRFAGSSAVERVEYLMATDPHHEYRAKPLPAYAVTFRQPAHATIYVAAQLGTVQSIRTDPWRMFDWLWMLHTMDYQGRDNINNGLLRAFSGLGLLTILSGFALYFVSSPRFRRQRPNSRKPIPNRQ</sequence>
<protein>
    <recommendedName>
        <fullName evidence="4">PepSY-associated TM region</fullName>
    </recommendedName>
</protein>
<feature type="transmembrane region" description="Helical" evidence="1">
    <location>
        <begin position="221"/>
        <end position="242"/>
    </location>
</feature>
<comment type="caution">
    <text evidence="2">The sequence shown here is derived from an EMBL/GenBank/DDBJ whole genome shotgun (WGS) entry which is preliminary data.</text>
</comment>
<keyword evidence="1" id="KW-1133">Transmembrane helix</keyword>